<sequence length="88" mass="9535">MPHLVEEARRQLRHHGDAARDVVIDLSSLPPTSACAPLLMLFTLVRRLLSADAGVVVTGVNPALRACLVAELPTGVTVVDRRGRRWSS</sequence>
<keyword evidence="2" id="KW-1185">Reference proteome</keyword>
<organism evidence="1 2">
    <name type="scientific">Pseudonocardia hierapolitana</name>
    <dbReference type="NCBI Taxonomy" id="1128676"/>
    <lineage>
        <taxon>Bacteria</taxon>
        <taxon>Bacillati</taxon>
        <taxon>Actinomycetota</taxon>
        <taxon>Actinomycetes</taxon>
        <taxon>Pseudonocardiales</taxon>
        <taxon>Pseudonocardiaceae</taxon>
        <taxon>Pseudonocardia</taxon>
    </lineage>
</organism>
<dbReference type="RefSeq" id="WP_147260560.1">
    <property type="nucleotide sequence ID" value="NZ_VIWU01000001.1"/>
</dbReference>
<proteinExistence type="predicted"/>
<evidence type="ECO:0000313" key="2">
    <source>
        <dbReference type="Proteomes" id="UP000321261"/>
    </source>
</evidence>
<comment type="caution">
    <text evidence="1">The sequence shown here is derived from an EMBL/GenBank/DDBJ whole genome shotgun (WGS) entry which is preliminary data.</text>
</comment>
<accession>A0A561T510</accession>
<dbReference type="EMBL" id="VIWU01000001">
    <property type="protein sequence ID" value="TWF82197.1"/>
    <property type="molecule type" value="Genomic_DNA"/>
</dbReference>
<name>A0A561T510_9PSEU</name>
<dbReference type="AlphaFoldDB" id="A0A561T510"/>
<reference evidence="1 2" key="1">
    <citation type="submission" date="2019-06" db="EMBL/GenBank/DDBJ databases">
        <title>Sequencing the genomes of 1000 actinobacteria strains.</title>
        <authorList>
            <person name="Klenk H.-P."/>
        </authorList>
    </citation>
    <scope>NUCLEOTIDE SEQUENCE [LARGE SCALE GENOMIC DNA]</scope>
    <source>
        <strain evidence="1 2">DSM 45671</strain>
    </source>
</reference>
<protein>
    <recommendedName>
        <fullName evidence="3">STAS domain-containing protein</fullName>
    </recommendedName>
</protein>
<evidence type="ECO:0008006" key="3">
    <source>
        <dbReference type="Google" id="ProtNLM"/>
    </source>
</evidence>
<evidence type="ECO:0000313" key="1">
    <source>
        <dbReference type="EMBL" id="TWF82197.1"/>
    </source>
</evidence>
<gene>
    <name evidence="1" type="ORF">FHX44_118142</name>
</gene>
<dbReference type="Proteomes" id="UP000321261">
    <property type="component" value="Unassembled WGS sequence"/>
</dbReference>